<name>A0A094VIY7_PROVU</name>
<dbReference type="Proteomes" id="UP000503287">
    <property type="component" value="Chromosome"/>
</dbReference>
<dbReference type="eggNOG" id="COG2050">
    <property type="taxonomic scope" value="Bacteria"/>
</dbReference>
<comment type="catalytic activity">
    <reaction evidence="3">
        <text>a long-chain fatty acyl-CoA + H2O = a long-chain fatty acid + CoA + H(+)</text>
        <dbReference type="Rhea" id="RHEA:67680"/>
        <dbReference type="ChEBI" id="CHEBI:15377"/>
        <dbReference type="ChEBI" id="CHEBI:15378"/>
        <dbReference type="ChEBI" id="CHEBI:57287"/>
        <dbReference type="ChEBI" id="CHEBI:57560"/>
        <dbReference type="ChEBI" id="CHEBI:83139"/>
    </reaction>
</comment>
<dbReference type="HOGENOM" id="CLU_089876_7_2_6"/>
<dbReference type="Gene3D" id="3.10.129.10">
    <property type="entry name" value="Hotdog Thioesterase"/>
    <property type="match status" value="1"/>
</dbReference>
<dbReference type="PANTHER" id="PTHR43240">
    <property type="entry name" value="1,4-DIHYDROXY-2-NAPHTHOYL-COA THIOESTERASE 1"/>
    <property type="match status" value="1"/>
</dbReference>
<gene>
    <name evidence="9" type="ORF">GTH24_01110</name>
    <name evidence="10" type="ORF">NCTC10376_01606</name>
</gene>
<dbReference type="Pfam" id="PF03061">
    <property type="entry name" value="4HBT"/>
    <property type="match status" value="1"/>
</dbReference>
<organism evidence="10 11">
    <name type="scientific">Proteus vulgaris</name>
    <dbReference type="NCBI Taxonomy" id="585"/>
    <lineage>
        <taxon>Bacteria</taxon>
        <taxon>Pseudomonadati</taxon>
        <taxon>Pseudomonadota</taxon>
        <taxon>Gammaproteobacteria</taxon>
        <taxon>Enterobacterales</taxon>
        <taxon>Morganellaceae</taxon>
        <taxon>Proteus</taxon>
    </lineage>
</organism>
<dbReference type="SUPFAM" id="SSF54637">
    <property type="entry name" value="Thioesterase/thiol ester dehydrase-isomerase"/>
    <property type="match status" value="1"/>
</dbReference>
<reference evidence="10 11" key="1">
    <citation type="submission" date="2018-06" db="EMBL/GenBank/DDBJ databases">
        <authorList>
            <consortium name="Pathogen Informatics"/>
            <person name="Doyle S."/>
        </authorList>
    </citation>
    <scope>NUCLEOTIDE SEQUENCE [LARGE SCALE GENOMIC DNA]</scope>
    <source>
        <strain evidence="10 11">NCTC10376</strain>
    </source>
</reference>
<comment type="similarity">
    <text evidence="4">Belongs to the YigI thioesterase family.</text>
</comment>
<dbReference type="CDD" id="cd03443">
    <property type="entry name" value="PaaI_thioesterase"/>
    <property type="match status" value="1"/>
</dbReference>
<dbReference type="NCBIfam" id="NF008675">
    <property type="entry name" value="PRK11688.1"/>
    <property type="match status" value="1"/>
</dbReference>
<sequence length="155" mass="17207">MEKQLTLEEAQTLIGHVFVYKMPFNQLIGLELVRFEQDYAEIQFRYQDKLVGNIAQRILHGGLIASVLDVSAGLVCVGNALTRLAPISQEQLEQKLAKMGTIDLRVDYLRPGRGECFTASSHILRSGNKVSVARVELHNEKQVHIASGTATYIVG</sequence>
<dbReference type="EMBL" id="UGTW01000001">
    <property type="protein sequence ID" value="SUC15746.1"/>
    <property type="molecule type" value="Genomic_DNA"/>
</dbReference>
<feature type="domain" description="Thioesterase" evidence="8">
    <location>
        <begin position="58"/>
        <end position="143"/>
    </location>
</feature>
<evidence type="ECO:0000259" key="8">
    <source>
        <dbReference type="Pfam" id="PF03061"/>
    </source>
</evidence>
<comment type="catalytic activity">
    <reaction evidence="7">
        <text>a medium-chain fatty acyl-CoA + H2O = a medium-chain fatty acid + CoA + H(+)</text>
        <dbReference type="Rhea" id="RHEA:68184"/>
        <dbReference type="ChEBI" id="CHEBI:15377"/>
        <dbReference type="ChEBI" id="CHEBI:15378"/>
        <dbReference type="ChEBI" id="CHEBI:57287"/>
        <dbReference type="ChEBI" id="CHEBI:59558"/>
        <dbReference type="ChEBI" id="CHEBI:90546"/>
    </reaction>
</comment>
<evidence type="ECO:0000313" key="11">
    <source>
        <dbReference type="Proteomes" id="UP000254331"/>
    </source>
</evidence>
<evidence type="ECO:0000256" key="6">
    <source>
        <dbReference type="ARBA" id="ARBA00040062"/>
    </source>
</evidence>
<dbReference type="InterPro" id="IPR003736">
    <property type="entry name" value="PAAI_dom"/>
</dbReference>
<evidence type="ECO:0000256" key="1">
    <source>
        <dbReference type="ARBA" id="ARBA00022801"/>
    </source>
</evidence>
<evidence type="ECO:0000256" key="3">
    <source>
        <dbReference type="ARBA" id="ARBA00036002"/>
    </source>
</evidence>
<evidence type="ECO:0000256" key="5">
    <source>
        <dbReference type="ARBA" id="ARBA00038894"/>
    </source>
</evidence>
<evidence type="ECO:0000256" key="4">
    <source>
        <dbReference type="ARBA" id="ARBA00038381"/>
    </source>
</evidence>
<comment type="catalytic activity">
    <reaction evidence="2">
        <text>a fatty acyl-CoA + H2O = a fatty acid + CoA + H(+)</text>
        <dbReference type="Rhea" id="RHEA:16781"/>
        <dbReference type="ChEBI" id="CHEBI:15377"/>
        <dbReference type="ChEBI" id="CHEBI:15378"/>
        <dbReference type="ChEBI" id="CHEBI:28868"/>
        <dbReference type="ChEBI" id="CHEBI:57287"/>
        <dbReference type="ChEBI" id="CHEBI:77636"/>
        <dbReference type="EC" id="3.1.2.20"/>
    </reaction>
</comment>
<dbReference type="InterPro" id="IPR006683">
    <property type="entry name" value="Thioestr_dom"/>
</dbReference>
<proteinExistence type="inferred from homology"/>
<dbReference type="AlphaFoldDB" id="A0A094VIY7"/>
<keyword evidence="12" id="KW-1185">Reference proteome</keyword>
<dbReference type="InterPro" id="IPR029069">
    <property type="entry name" value="HotDog_dom_sf"/>
</dbReference>
<dbReference type="PANTHER" id="PTHR43240:SF20">
    <property type="entry name" value="MEDIUM_LONG-CHAIN ACYL-COA THIOESTERASE YIGI"/>
    <property type="match status" value="1"/>
</dbReference>
<dbReference type="EMBL" id="CP047344">
    <property type="protein sequence ID" value="QIF92570.1"/>
    <property type="molecule type" value="Genomic_DNA"/>
</dbReference>
<dbReference type="GO" id="GO:0047617">
    <property type="term" value="F:fatty acyl-CoA hydrolase activity"/>
    <property type="evidence" value="ECO:0007669"/>
    <property type="project" value="UniProtKB-EC"/>
</dbReference>
<accession>A0A094VIY7</accession>
<dbReference type="STRING" id="585.DR95_3332"/>
<reference evidence="9 12" key="2">
    <citation type="submission" date="2020-01" db="EMBL/GenBank/DDBJ databases">
        <title>The genomic epidemiology of tigecycline resistance gene tet(X) variants in a swine farm in China.</title>
        <authorList>
            <person name="Peng K."/>
            <person name="Li R."/>
        </authorList>
    </citation>
    <scope>NUCLEOTIDE SEQUENCE [LARGE SCALE GENOMIC DNA]</scope>
    <source>
        <strain evidence="9 12">ZN3</strain>
    </source>
</reference>
<evidence type="ECO:0000313" key="9">
    <source>
        <dbReference type="EMBL" id="QIF92570.1"/>
    </source>
</evidence>
<evidence type="ECO:0000313" key="12">
    <source>
        <dbReference type="Proteomes" id="UP000503287"/>
    </source>
</evidence>
<protein>
    <recommendedName>
        <fullName evidence="6">Medium/long-chain acyl-CoA thioesterase YigI</fullName>
        <ecNumber evidence="5">3.1.2.20</ecNumber>
    </recommendedName>
</protein>
<dbReference type="GeneID" id="93395911"/>
<dbReference type="EC" id="3.1.2.20" evidence="5"/>
<evidence type="ECO:0000256" key="2">
    <source>
        <dbReference type="ARBA" id="ARBA00035880"/>
    </source>
</evidence>
<dbReference type="OrthoDB" id="9813158at2"/>
<evidence type="ECO:0000256" key="7">
    <source>
        <dbReference type="ARBA" id="ARBA00048062"/>
    </source>
</evidence>
<dbReference type="RefSeq" id="WP_036939522.1">
    <property type="nucleotide sequence ID" value="NZ_CABMNT010000006.1"/>
</dbReference>
<dbReference type="Proteomes" id="UP000254331">
    <property type="component" value="Unassembled WGS sequence"/>
</dbReference>
<keyword evidence="1" id="KW-0378">Hydrolase</keyword>
<dbReference type="NCBIfam" id="TIGR00369">
    <property type="entry name" value="unchar_dom_1"/>
    <property type="match status" value="1"/>
</dbReference>
<evidence type="ECO:0000313" key="10">
    <source>
        <dbReference type="EMBL" id="SUC15746.1"/>
    </source>
</evidence>